<gene>
    <name evidence="1" type="ORF">NCTC8179_00534</name>
</gene>
<evidence type="ECO:0000313" key="1">
    <source>
        <dbReference type="EMBL" id="STK48259.1"/>
    </source>
</evidence>
<evidence type="ECO:0000313" key="2">
    <source>
        <dbReference type="Proteomes" id="UP000255543"/>
    </source>
</evidence>
<reference evidence="1 2" key="1">
    <citation type="submission" date="2018-06" db="EMBL/GenBank/DDBJ databases">
        <authorList>
            <consortium name="Pathogen Informatics"/>
            <person name="Doyle S."/>
        </authorList>
    </citation>
    <scope>NUCLEOTIDE SEQUENCE [LARGE SCALE GENOMIC DNA]</scope>
    <source>
        <strain evidence="1 2">NCTC8179</strain>
    </source>
</reference>
<accession>A0A376ZK21</accession>
<name>A0A376ZK21_ECOLX</name>
<sequence>MEPGDPARAISRGGVVILVYRSEEKNDDHKTTSRKIIYRHEMGLNSDVTAEEVYDLAVLALNLSNIANLKRYELDMDGCDSCGQDCGADMTEDPDGDYVLFDDVVKLFEFDTTTQKLEIPAKEAASEQD</sequence>
<dbReference type="EMBL" id="UGEB01000001">
    <property type="protein sequence ID" value="STK48259.1"/>
    <property type="molecule type" value="Genomic_DNA"/>
</dbReference>
<protein>
    <submittedName>
        <fullName evidence="1">Uncharacterized protein</fullName>
    </submittedName>
</protein>
<dbReference type="Proteomes" id="UP000255543">
    <property type="component" value="Unassembled WGS sequence"/>
</dbReference>
<proteinExistence type="predicted"/>
<dbReference type="AlphaFoldDB" id="A0A376ZK21"/>
<organism evidence="1 2">
    <name type="scientific">Escherichia coli</name>
    <dbReference type="NCBI Taxonomy" id="562"/>
    <lineage>
        <taxon>Bacteria</taxon>
        <taxon>Pseudomonadati</taxon>
        <taxon>Pseudomonadota</taxon>
        <taxon>Gammaproteobacteria</taxon>
        <taxon>Enterobacterales</taxon>
        <taxon>Enterobacteriaceae</taxon>
        <taxon>Escherichia</taxon>
    </lineage>
</organism>